<sequence>MAGLCERDNEPPRSLKAISDNAGEMSPGSSTESYPAFARIGLRENLGKNLNQVTYPNRDSNPGHLVSRPDALTVTPQVWTPLEHYPNDTIPRSWIGRGGEDRVHRVWPPRSPDLTSVIFICGVHKRQGVCTHLPATLQDLRYRIIEAVKSYFQSLFLKLKKYCREHL</sequence>
<feature type="compositionally biased region" description="Basic and acidic residues" evidence="1">
    <location>
        <begin position="1"/>
        <end position="13"/>
    </location>
</feature>
<accession>A0ABQ8S963</accession>
<organism evidence="2 3">
    <name type="scientific">Periplaneta americana</name>
    <name type="common">American cockroach</name>
    <name type="synonym">Blatta americana</name>
    <dbReference type="NCBI Taxonomy" id="6978"/>
    <lineage>
        <taxon>Eukaryota</taxon>
        <taxon>Metazoa</taxon>
        <taxon>Ecdysozoa</taxon>
        <taxon>Arthropoda</taxon>
        <taxon>Hexapoda</taxon>
        <taxon>Insecta</taxon>
        <taxon>Pterygota</taxon>
        <taxon>Neoptera</taxon>
        <taxon>Polyneoptera</taxon>
        <taxon>Dictyoptera</taxon>
        <taxon>Blattodea</taxon>
        <taxon>Blattoidea</taxon>
        <taxon>Blattidae</taxon>
        <taxon>Blattinae</taxon>
        <taxon>Periplaneta</taxon>
    </lineage>
</organism>
<proteinExistence type="predicted"/>
<evidence type="ECO:0000313" key="2">
    <source>
        <dbReference type="EMBL" id="KAJ4430245.1"/>
    </source>
</evidence>
<dbReference type="EMBL" id="JAJSOF020000033">
    <property type="protein sequence ID" value="KAJ4430245.1"/>
    <property type="molecule type" value="Genomic_DNA"/>
</dbReference>
<dbReference type="Proteomes" id="UP001148838">
    <property type="component" value="Unassembled WGS sequence"/>
</dbReference>
<feature type="region of interest" description="Disordered" evidence="1">
    <location>
        <begin position="1"/>
        <end position="32"/>
    </location>
</feature>
<evidence type="ECO:0000313" key="3">
    <source>
        <dbReference type="Proteomes" id="UP001148838"/>
    </source>
</evidence>
<protein>
    <submittedName>
        <fullName evidence="2">Uncharacterized protein</fullName>
    </submittedName>
</protein>
<keyword evidence="3" id="KW-1185">Reference proteome</keyword>
<name>A0ABQ8S963_PERAM</name>
<comment type="caution">
    <text evidence="2">The sequence shown here is derived from an EMBL/GenBank/DDBJ whole genome shotgun (WGS) entry which is preliminary data.</text>
</comment>
<evidence type="ECO:0000256" key="1">
    <source>
        <dbReference type="SAM" id="MobiDB-lite"/>
    </source>
</evidence>
<reference evidence="2 3" key="1">
    <citation type="journal article" date="2022" name="Allergy">
        <title>Genome assembly and annotation of Periplaneta americana reveal a comprehensive cockroach allergen profile.</title>
        <authorList>
            <person name="Wang L."/>
            <person name="Xiong Q."/>
            <person name="Saelim N."/>
            <person name="Wang L."/>
            <person name="Nong W."/>
            <person name="Wan A.T."/>
            <person name="Shi M."/>
            <person name="Liu X."/>
            <person name="Cao Q."/>
            <person name="Hui J.H.L."/>
            <person name="Sookrung N."/>
            <person name="Leung T.F."/>
            <person name="Tungtrongchitr A."/>
            <person name="Tsui S.K.W."/>
        </authorList>
    </citation>
    <scope>NUCLEOTIDE SEQUENCE [LARGE SCALE GENOMIC DNA]</scope>
    <source>
        <strain evidence="2">PWHHKU_190912</strain>
    </source>
</reference>
<gene>
    <name evidence="2" type="ORF">ANN_22457</name>
</gene>